<organism evidence="1 2">
    <name type="scientific">Euplotes crassus</name>
    <dbReference type="NCBI Taxonomy" id="5936"/>
    <lineage>
        <taxon>Eukaryota</taxon>
        <taxon>Sar</taxon>
        <taxon>Alveolata</taxon>
        <taxon>Ciliophora</taxon>
        <taxon>Intramacronucleata</taxon>
        <taxon>Spirotrichea</taxon>
        <taxon>Hypotrichia</taxon>
        <taxon>Euplotida</taxon>
        <taxon>Euplotidae</taxon>
        <taxon>Moneuplotes</taxon>
    </lineage>
</organism>
<sequence>MFNGTKAFSKNGNKPRFGSEEYHQAIKASGGETKKRKPMNKRFKRCYTLDVTSDQMFRFNNAERKSKASDNPPDKNLSRKLEYEENNMFKTNGWGLILNYVSGKDEKSQVNKVIKDLNDTKKNFNRSKTSVSPARFLQGCKKISVKAAPKKNFLYDPSVYRADRNFSTKKINAIKEDLSKMTEDFENHSHIIQSLKDKCVRSNGRTCSPLKEKVINIRSFLSPTPTNYMKPKQDSMTSDSFQKPVLNADLKKVSSKTKKKEALDYIRKYVNKGRIFSQPLNNVTLSAGNSSIFRQNMDAKLSQIISCIKGNIAKITKLEKRKNSNYFKYQNESEMIEEELNDSESMSESDYSESTVQKEKNKNSNLYLLQVKKEKYQQILTLCFKFKSFKRYIDTSHVNQKLQVSENKLKSSVVRFIKQVEEILADEIENDKDFLFLLKLCKRMLILNTKENPKTKTISRKFKPLLRTEIRSMSPKKDMKNLKYTKAKKLRLKRIKRHKIIQNYNKEIRSISSKLGKFSRKHNSFKIQNKRRTKRLFSPKPYTRPLEDLLADRFLKCMNRLSKRKRKRRIFSAGRARARDPQLTITDEILEMNFV</sequence>
<reference evidence="1" key="1">
    <citation type="submission" date="2023-07" db="EMBL/GenBank/DDBJ databases">
        <authorList>
            <consortium name="AG Swart"/>
            <person name="Singh M."/>
            <person name="Singh A."/>
            <person name="Seah K."/>
            <person name="Emmerich C."/>
        </authorList>
    </citation>
    <scope>NUCLEOTIDE SEQUENCE</scope>
    <source>
        <strain evidence="1">DP1</strain>
    </source>
</reference>
<keyword evidence="2" id="KW-1185">Reference proteome</keyword>
<dbReference type="EMBL" id="CAMPGE010028621">
    <property type="protein sequence ID" value="CAI2386131.1"/>
    <property type="molecule type" value="Genomic_DNA"/>
</dbReference>
<gene>
    <name evidence="1" type="ORF">ECRASSUSDP1_LOCUS27734</name>
</gene>
<comment type="caution">
    <text evidence="1">The sequence shown here is derived from an EMBL/GenBank/DDBJ whole genome shotgun (WGS) entry which is preliminary data.</text>
</comment>
<evidence type="ECO:0000313" key="2">
    <source>
        <dbReference type="Proteomes" id="UP001295684"/>
    </source>
</evidence>
<evidence type="ECO:0000313" key="1">
    <source>
        <dbReference type="EMBL" id="CAI2386131.1"/>
    </source>
</evidence>
<name>A0AAD1Y8V4_EUPCR</name>
<dbReference type="Proteomes" id="UP001295684">
    <property type="component" value="Unassembled WGS sequence"/>
</dbReference>
<accession>A0AAD1Y8V4</accession>
<proteinExistence type="predicted"/>
<dbReference type="AlphaFoldDB" id="A0AAD1Y8V4"/>
<protein>
    <submittedName>
        <fullName evidence="1">Uncharacterized protein</fullName>
    </submittedName>
</protein>